<dbReference type="EMBL" id="AMQM01004456">
    <property type="status" value="NOT_ANNOTATED_CDS"/>
    <property type="molecule type" value="Genomic_DNA"/>
</dbReference>
<proteinExistence type="predicted"/>
<evidence type="ECO:0000313" key="1">
    <source>
        <dbReference type="EMBL" id="ESO04052.1"/>
    </source>
</evidence>
<dbReference type="Gene3D" id="2.60.40.2170">
    <property type="entry name" value="Wnt, WIF domain"/>
    <property type="match status" value="1"/>
</dbReference>
<keyword evidence="3" id="KW-1185">Reference proteome</keyword>
<evidence type="ECO:0000313" key="2">
    <source>
        <dbReference type="EnsemblMetazoa" id="HelroP173126"/>
    </source>
</evidence>
<dbReference type="RefSeq" id="XP_009017988.1">
    <property type="nucleotide sequence ID" value="XM_009019740.1"/>
</dbReference>
<dbReference type="CTD" id="20204396"/>
<dbReference type="GeneID" id="20204396"/>
<dbReference type="KEGG" id="hro:HELRODRAFT_173126"/>
<sequence length="243" mass="27224">MYSYWPSYTQSMFHKVDAPMGSRGQVVSVSVYRSHDPGSNPVVLQVHPGSRPPANPAVHPFEAGLKMEIHIIKGGLLTADLQDPDIENKLPTLPSDLNAVRLKWVAQKETRCWASGSIPPRPLSIHICSSDLLTANIRSISAPPFYTVVILLFPETDFMHFRYKFSELKSLSPDLLYNPLLNIPSSGNIPKYESGSIPFRYIRYNDGVKAPHHTSMMVFESWTDSIRTMPSRKSSARHSTSTD</sequence>
<name>T1F6E7_HELRO</name>
<dbReference type="Proteomes" id="UP000015101">
    <property type="component" value="Unassembled WGS sequence"/>
</dbReference>
<organism evidence="2 3">
    <name type="scientific">Helobdella robusta</name>
    <name type="common">Californian leech</name>
    <dbReference type="NCBI Taxonomy" id="6412"/>
    <lineage>
        <taxon>Eukaryota</taxon>
        <taxon>Metazoa</taxon>
        <taxon>Spiralia</taxon>
        <taxon>Lophotrochozoa</taxon>
        <taxon>Annelida</taxon>
        <taxon>Clitellata</taxon>
        <taxon>Hirudinea</taxon>
        <taxon>Rhynchobdellida</taxon>
        <taxon>Glossiphoniidae</taxon>
        <taxon>Helobdella</taxon>
    </lineage>
</organism>
<reference evidence="3" key="1">
    <citation type="submission" date="2012-12" db="EMBL/GenBank/DDBJ databases">
        <authorList>
            <person name="Hellsten U."/>
            <person name="Grimwood J."/>
            <person name="Chapman J.A."/>
            <person name="Shapiro H."/>
            <person name="Aerts A."/>
            <person name="Otillar R.P."/>
            <person name="Terry A.Y."/>
            <person name="Boore J.L."/>
            <person name="Simakov O."/>
            <person name="Marletaz F."/>
            <person name="Cho S.-J."/>
            <person name="Edsinger-Gonzales E."/>
            <person name="Havlak P."/>
            <person name="Kuo D.-H."/>
            <person name="Larsson T."/>
            <person name="Lv J."/>
            <person name="Arendt D."/>
            <person name="Savage R."/>
            <person name="Osoegawa K."/>
            <person name="de Jong P."/>
            <person name="Lindberg D.R."/>
            <person name="Seaver E.C."/>
            <person name="Weisblat D.A."/>
            <person name="Putnam N.H."/>
            <person name="Grigoriev I.V."/>
            <person name="Rokhsar D.S."/>
        </authorList>
    </citation>
    <scope>NUCLEOTIDE SEQUENCE</scope>
</reference>
<accession>T1F6E7</accession>
<dbReference type="HOGENOM" id="CLU_1143623_0_0_1"/>
<dbReference type="OrthoDB" id="10266706at2759"/>
<reference evidence="2" key="3">
    <citation type="submission" date="2015-06" db="UniProtKB">
        <authorList>
            <consortium name="EnsemblMetazoa"/>
        </authorList>
    </citation>
    <scope>IDENTIFICATION</scope>
</reference>
<dbReference type="EMBL" id="KB096551">
    <property type="protein sequence ID" value="ESO04052.1"/>
    <property type="molecule type" value="Genomic_DNA"/>
</dbReference>
<dbReference type="EnsemblMetazoa" id="HelroT173126">
    <property type="protein sequence ID" value="HelroP173126"/>
    <property type="gene ID" value="HelroG173126"/>
</dbReference>
<reference evidence="1 3" key="2">
    <citation type="journal article" date="2013" name="Nature">
        <title>Insights into bilaterian evolution from three spiralian genomes.</title>
        <authorList>
            <person name="Simakov O."/>
            <person name="Marletaz F."/>
            <person name="Cho S.J."/>
            <person name="Edsinger-Gonzales E."/>
            <person name="Havlak P."/>
            <person name="Hellsten U."/>
            <person name="Kuo D.H."/>
            <person name="Larsson T."/>
            <person name="Lv J."/>
            <person name="Arendt D."/>
            <person name="Savage R."/>
            <person name="Osoegawa K."/>
            <person name="de Jong P."/>
            <person name="Grimwood J."/>
            <person name="Chapman J.A."/>
            <person name="Shapiro H."/>
            <person name="Aerts A."/>
            <person name="Otillar R.P."/>
            <person name="Terry A.Y."/>
            <person name="Boore J.L."/>
            <person name="Grigoriev I.V."/>
            <person name="Lindberg D.R."/>
            <person name="Seaver E.C."/>
            <person name="Weisblat D.A."/>
            <person name="Putnam N.H."/>
            <person name="Rokhsar D.S."/>
        </authorList>
    </citation>
    <scope>NUCLEOTIDE SEQUENCE</scope>
</reference>
<evidence type="ECO:0000313" key="3">
    <source>
        <dbReference type="Proteomes" id="UP000015101"/>
    </source>
</evidence>
<protein>
    <submittedName>
        <fullName evidence="1 2">Uncharacterized protein</fullName>
    </submittedName>
</protein>
<dbReference type="InParanoid" id="T1F6E7"/>
<gene>
    <name evidence="2" type="primary">20204396</name>
    <name evidence="1" type="ORF">HELRODRAFT_173126</name>
</gene>
<dbReference type="AlphaFoldDB" id="T1F6E7"/>
<dbReference type="InterPro" id="IPR038677">
    <property type="entry name" value="WIF_sf"/>
</dbReference>